<dbReference type="RefSeq" id="WP_226585707.1">
    <property type="nucleotide sequence ID" value="NZ_BLAY01000079.1"/>
</dbReference>
<dbReference type="Gene3D" id="3.20.20.150">
    <property type="entry name" value="Divalent-metal-dependent TIM barrel enzymes"/>
    <property type="match status" value="1"/>
</dbReference>
<evidence type="ECO:0008006" key="3">
    <source>
        <dbReference type="Google" id="ProtNLM"/>
    </source>
</evidence>
<gene>
    <name evidence="1" type="ORF">MiSe_47590</name>
</gene>
<keyword evidence="2" id="KW-1185">Reference proteome</keyword>
<reference evidence="1" key="1">
    <citation type="submission" date="2019-10" db="EMBL/GenBank/DDBJ databases">
        <title>Draft genome sequece of Microseira wollei NIES-4236.</title>
        <authorList>
            <person name="Yamaguchi H."/>
            <person name="Suzuki S."/>
            <person name="Kawachi M."/>
        </authorList>
    </citation>
    <scope>NUCLEOTIDE SEQUENCE</scope>
    <source>
        <strain evidence="1">NIES-4236</strain>
    </source>
</reference>
<dbReference type="PANTHER" id="PTHR42194">
    <property type="entry name" value="UPF0276 PROTEIN HI_1600"/>
    <property type="match status" value="1"/>
</dbReference>
<dbReference type="PANTHER" id="PTHR42194:SF1">
    <property type="entry name" value="UPF0276 PROTEIN HI_1600"/>
    <property type="match status" value="1"/>
</dbReference>
<evidence type="ECO:0000313" key="1">
    <source>
        <dbReference type="EMBL" id="GET39986.1"/>
    </source>
</evidence>
<dbReference type="EMBL" id="BLAY01000079">
    <property type="protein sequence ID" value="GET39986.1"/>
    <property type="molecule type" value="Genomic_DNA"/>
</dbReference>
<organism evidence="1 2">
    <name type="scientific">Microseira wollei NIES-4236</name>
    <dbReference type="NCBI Taxonomy" id="2530354"/>
    <lineage>
        <taxon>Bacteria</taxon>
        <taxon>Bacillati</taxon>
        <taxon>Cyanobacteriota</taxon>
        <taxon>Cyanophyceae</taxon>
        <taxon>Oscillatoriophycideae</taxon>
        <taxon>Aerosakkonematales</taxon>
        <taxon>Aerosakkonemataceae</taxon>
        <taxon>Microseira</taxon>
    </lineage>
</organism>
<dbReference type="AlphaFoldDB" id="A0AAV3XGX2"/>
<name>A0AAV3XGX2_9CYAN</name>
<accession>A0AAV3XGX2</accession>
<dbReference type="InterPro" id="IPR007801">
    <property type="entry name" value="MbnB/TglH/ChrH"/>
</dbReference>
<evidence type="ECO:0000313" key="2">
    <source>
        <dbReference type="Proteomes" id="UP001050975"/>
    </source>
</evidence>
<dbReference type="Proteomes" id="UP001050975">
    <property type="component" value="Unassembled WGS sequence"/>
</dbReference>
<proteinExistence type="predicted"/>
<protein>
    <recommendedName>
        <fullName evidence="3">DUF692 domain-containing protein</fullName>
    </recommendedName>
</protein>
<dbReference type="Pfam" id="PF05114">
    <property type="entry name" value="MbnB_TglH_ChrH"/>
    <property type="match status" value="1"/>
</dbReference>
<sequence>MAIELSLSVNNLTEFSIYEEASQAIRHQGKLPFVEILWDNYCHLSPDKLVEYLSSFSARIAFHIMWSRFLDRTDDEFTEFLQRLKFHVDEVQPLYVSDRVCTFHQGNVYVKSALEFNYENQEEVWRRIERYQNSIGRQVLLENFASMTSEGYKQIEFFQTMLTKTGCGVLFDISNARVAEYNEFTGLTDWIDLLKGVPELRCHVGGYEYNSDFNYYRDSHGDDISAQTLFDITNAIACLDVQSICYEREHHKISHKMAQDIAKIAELTGVSK</sequence>
<comment type="caution">
    <text evidence="1">The sequence shown here is derived from an EMBL/GenBank/DDBJ whole genome shotgun (WGS) entry which is preliminary data.</text>
</comment>
<dbReference type="InterPro" id="IPR036237">
    <property type="entry name" value="Xyl_isomerase-like_sf"/>
</dbReference>
<dbReference type="SUPFAM" id="SSF51658">
    <property type="entry name" value="Xylose isomerase-like"/>
    <property type="match status" value="1"/>
</dbReference>